<dbReference type="PANTHER" id="PTHR46033:SF8">
    <property type="entry name" value="PROTEIN MAINTENANCE OF MERISTEMS-LIKE"/>
    <property type="match status" value="1"/>
</dbReference>
<keyword evidence="1" id="KW-0472">Membrane</keyword>
<dbReference type="InterPro" id="IPR006501">
    <property type="entry name" value="Pectinesterase_inhib_dom"/>
</dbReference>
<keyword evidence="1" id="KW-1133">Transmembrane helix</keyword>
<dbReference type="GO" id="GO:0004857">
    <property type="term" value="F:enzyme inhibitor activity"/>
    <property type="evidence" value="ECO:0007669"/>
    <property type="project" value="InterPro"/>
</dbReference>
<dbReference type="Gene3D" id="1.20.140.40">
    <property type="entry name" value="Invertase/pectin methylesterase inhibitor family protein"/>
    <property type="match status" value="1"/>
</dbReference>
<protein>
    <recommendedName>
        <fullName evidence="2">Pectinesterase inhibitor domain-containing protein</fullName>
    </recommendedName>
</protein>
<dbReference type="PANTHER" id="PTHR46033">
    <property type="entry name" value="PROTEIN MAIN-LIKE 2"/>
    <property type="match status" value="1"/>
</dbReference>
<name>A0A9D5GZD8_PEA</name>
<dbReference type="Proteomes" id="UP001058974">
    <property type="component" value="Chromosome 1"/>
</dbReference>
<evidence type="ECO:0000313" key="4">
    <source>
        <dbReference type="Proteomes" id="UP001058974"/>
    </source>
</evidence>
<sequence length="653" mass="73403">MGGACDNINGGGRNQKQRFRFVGVFYILLITVVGTDAAGGLGGPGEQNGKTSSTQRDVESLCLSDPDKCNKKLGSLFNGTINIKDSIKNALIADAVELQKHIDNPVLYKELVKDKRSEEAMRICDEVMDNAVDAVNKSVGELDTFDFNRLSDFVFDLQVWMAATLSDQQTCLDAFEKVDTKASQRMAQILSNSMNLSNNAIDMINSVSELLDDFGHVPSDLDRRPLSDESEKLVVVRRRGADGRIPVRTLDRGASSSAAAAEPTGYPGGPYDTSLLVKYEHHVARHIWFGEERGPKKELKVAGHGLKLNSRVPLALPPQMESWVSRSGLASLQRTSLNKIDTNLVSAFVERWHLETSSFHMPFGEMSITLDDVACLLHLPIRGIFWSPQDVTEELAVELAVDYLGVSQSQAQSHVRSCRGSYYKLEWLYDIFVHHRAASSWAYATRAYLLMLVGSTIFADKTFTLVEARYLLLFRDLDGCSGYSWGAAALVTLYRYLGDASMYSCKQLGGYPTLLQCWIHEYFPTVGKRGENWNPAGNCGLPRAMRWSYRQGVLKVDDLRPILDELTPTDVIWRPFEDHRAWRVFDEICLYRGCLKWGETVVPYLPDRCLRQFGYRQYVPSPPLDCMMATDIDVDWISYHQSVYSNTHILHPQ</sequence>
<feature type="domain" description="Pectinesterase inhibitor" evidence="2">
    <location>
        <begin position="53"/>
        <end position="203"/>
    </location>
</feature>
<dbReference type="InterPro" id="IPR019557">
    <property type="entry name" value="AminoTfrase-like_pln_mobile"/>
</dbReference>
<dbReference type="AlphaFoldDB" id="A0A9D5GZD8"/>
<feature type="transmembrane region" description="Helical" evidence="1">
    <location>
        <begin position="21"/>
        <end position="42"/>
    </location>
</feature>
<dbReference type="CDD" id="cd15798">
    <property type="entry name" value="PMEI-like_3"/>
    <property type="match status" value="1"/>
</dbReference>
<dbReference type="EMBL" id="JAMSHJ010000001">
    <property type="protein sequence ID" value="KAI5446434.1"/>
    <property type="molecule type" value="Genomic_DNA"/>
</dbReference>
<evidence type="ECO:0000256" key="1">
    <source>
        <dbReference type="SAM" id="Phobius"/>
    </source>
</evidence>
<dbReference type="Pfam" id="PF10536">
    <property type="entry name" value="PMD"/>
    <property type="match status" value="1"/>
</dbReference>
<dbReference type="NCBIfam" id="TIGR01614">
    <property type="entry name" value="PME_inhib"/>
    <property type="match status" value="1"/>
</dbReference>
<dbReference type="GO" id="GO:0010073">
    <property type="term" value="P:meristem maintenance"/>
    <property type="evidence" value="ECO:0007669"/>
    <property type="project" value="InterPro"/>
</dbReference>
<dbReference type="Gramene" id="Psat01G0431700-T1">
    <property type="protein sequence ID" value="KAI5446434.1"/>
    <property type="gene ID" value="KIW84_014317"/>
</dbReference>
<reference evidence="3 4" key="1">
    <citation type="journal article" date="2022" name="Nat. Genet.">
        <title>Improved pea reference genome and pan-genome highlight genomic features and evolutionary characteristics.</title>
        <authorList>
            <person name="Yang T."/>
            <person name="Liu R."/>
            <person name="Luo Y."/>
            <person name="Hu S."/>
            <person name="Wang D."/>
            <person name="Wang C."/>
            <person name="Pandey M.K."/>
            <person name="Ge S."/>
            <person name="Xu Q."/>
            <person name="Li N."/>
            <person name="Li G."/>
            <person name="Huang Y."/>
            <person name="Saxena R.K."/>
            <person name="Ji Y."/>
            <person name="Li M."/>
            <person name="Yan X."/>
            <person name="He Y."/>
            <person name="Liu Y."/>
            <person name="Wang X."/>
            <person name="Xiang C."/>
            <person name="Varshney R.K."/>
            <person name="Ding H."/>
            <person name="Gao S."/>
            <person name="Zong X."/>
        </authorList>
    </citation>
    <scope>NUCLEOTIDE SEQUENCE [LARGE SCALE GENOMIC DNA]</scope>
    <source>
        <strain evidence="3 4">cv. Zhongwan 6</strain>
    </source>
</reference>
<dbReference type="SMART" id="SM00856">
    <property type="entry name" value="PMEI"/>
    <property type="match status" value="1"/>
</dbReference>
<dbReference type="InterPro" id="IPR044824">
    <property type="entry name" value="MAIN-like"/>
</dbReference>
<dbReference type="InterPro" id="IPR035513">
    <property type="entry name" value="Invertase/methylesterase_inhib"/>
</dbReference>
<dbReference type="Pfam" id="PF04043">
    <property type="entry name" value="PMEI"/>
    <property type="match status" value="1"/>
</dbReference>
<evidence type="ECO:0000259" key="2">
    <source>
        <dbReference type="SMART" id="SM00856"/>
    </source>
</evidence>
<dbReference type="SUPFAM" id="SSF101148">
    <property type="entry name" value="Plant invertase/pectin methylesterase inhibitor"/>
    <property type="match status" value="1"/>
</dbReference>
<accession>A0A9D5GZD8</accession>
<comment type="caution">
    <text evidence="3">The sequence shown here is derived from an EMBL/GenBank/DDBJ whole genome shotgun (WGS) entry which is preliminary data.</text>
</comment>
<organism evidence="3 4">
    <name type="scientific">Pisum sativum</name>
    <name type="common">Garden pea</name>
    <name type="synonym">Lathyrus oleraceus</name>
    <dbReference type="NCBI Taxonomy" id="3888"/>
    <lineage>
        <taxon>Eukaryota</taxon>
        <taxon>Viridiplantae</taxon>
        <taxon>Streptophyta</taxon>
        <taxon>Embryophyta</taxon>
        <taxon>Tracheophyta</taxon>
        <taxon>Spermatophyta</taxon>
        <taxon>Magnoliopsida</taxon>
        <taxon>eudicotyledons</taxon>
        <taxon>Gunneridae</taxon>
        <taxon>Pentapetalae</taxon>
        <taxon>rosids</taxon>
        <taxon>fabids</taxon>
        <taxon>Fabales</taxon>
        <taxon>Fabaceae</taxon>
        <taxon>Papilionoideae</taxon>
        <taxon>50 kb inversion clade</taxon>
        <taxon>NPAAA clade</taxon>
        <taxon>Hologalegina</taxon>
        <taxon>IRL clade</taxon>
        <taxon>Fabeae</taxon>
        <taxon>Lathyrus</taxon>
    </lineage>
</organism>
<keyword evidence="1" id="KW-0812">Transmembrane</keyword>
<gene>
    <name evidence="3" type="ORF">KIW84_014317</name>
</gene>
<proteinExistence type="predicted"/>
<evidence type="ECO:0000313" key="3">
    <source>
        <dbReference type="EMBL" id="KAI5446434.1"/>
    </source>
</evidence>
<keyword evidence="4" id="KW-1185">Reference proteome</keyword>